<dbReference type="KEGG" id="nvi:100115677"/>
<dbReference type="InterPro" id="IPR003591">
    <property type="entry name" value="Leu-rich_rpt_typical-subtyp"/>
</dbReference>
<evidence type="ECO:0000256" key="3">
    <source>
        <dbReference type="ARBA" id="ARBA00022475"/>
    </source>
</evidence>
<evidence type="ECO:0000313" key="15">
    <source>
        <dbReference type="EnsemblMetazoa" id="XP_031782634"/>
    </source>
</evidence>
<dbReference type="RefSeq" id="XP_031782634.1">
    <property type="nucleotide sequence ID" value="XM_031926774.2"/>
</dbReference>
<dbReference type="GO" id="GO:0034220">
    <property type="term" value="P:monoatomic ion transmembrane transport"/>
    <property type="evidence" value="ECO:0007669"/>
    <property type="project" value="UniProtKB-KW"/>
</dbReference>
<proteinExistence type="predicted"/>
<dbReference type="PROSITE" id="PS51450">
    <property type="entry name" value="LRR"/>
    <property type="match status" value="2"/>
</dbReference>
<keyword evidence="4" id="KW-0433">Leucine-rich repeat</keyword>
<dbReference type="Gene3D" id="3.80.10.10">
    <property type="entry name" value="Ribonuclease Inhibitor"/>
    <property type="match status" value="2"/>
</dbReference>
<evidence type="ECO:0000256" key="4">
    <source>
        <dbReference type="ARBA" id="ARBA00022614"/>
    </source>
</evidence>
<dbReference type="PANTHER" id="PTHR46473">
    <property type="entry name" value="GH08155P"/>
    <property type="match status" value="1"/>
</dbReference>
<organism evidence="15 16">
    <name type="scientific">Nasonia vitripennis</name>
    <name type="common">Parasitic wasp</name>
    <dbReference type="NCBI Taxonomy" id="7425"/>
    <lineage>
        <taxon>Eukaryota</taxon>
        <taxon>Metazoa</taxon>
        <taxon>Ecdysozoa</taxon>
        <taxon>Arthropoda</taxon>
        <taxon>Hexapoda</taxon>
        <taxon>Insecta</taxon>
        <taxon>Pterygota</taxon>
        <taxon>Neoptera</taxon>
        <taxon>Endopterygota</taxon>
        <taxon>Hymenoptera</taxon>
        <taxon>Apocrita</taxon>
        <taxon>Proctotrupomorpha</taxon>
        <taxon>Chalcidoidea</taxon>
        <taxon>Pteromalidae</taxon>
        <taxon>Pteromalinae</taxon>
        <taxon>Nasonia</taxon>
    </lineage>
</organism>
<accession>A0A7M7Q6W8</accession>
<dbReference type="InterPro" id="IPR051432">
    <property type="entry name" value="KCNMA1_auxiliary"/>
</dbReference>
<keyword evidence="9" id="KW-0406">Ion transport</keyword>
<dbReference type="EnsemblMetazoa" id="XM_031926774">
    <property type="protein sequence ID" value="XP_031782634"/>
    <property type="gene ID" value="LOC100115677"/>
</dbReference>
<dbReference type="InterPro" id="IPR036055">
    <property type="entry name" value="LDL_receptor-like_sf"/>
</dbReference>
<evidence type="ECO:0000256" key="11">
    <source>
        <dbReference type="ARBA" id="ARBA00023157"/>
    </source>
</evidence>
<evidence type="ECO:0000256" key="8">
    <source>
        <dbReference type="ARBA" id="ARBA00022989"/>
    </source>
</evidence>
<keyword evidence="10 14" id="KW-0472">Membrane</keyword>
<evidence type="ECO:0000256" key="2">
    <source>
        <dbReference type="ARBA" id="ARBA00022448"/>
    </source>
</evidence>
<dbReference type="GeneID" id="100115677"/>
<evidence type="ECO:0000256" key="12">
    <source>
        <dbReference type="ARBA" id="ARBA00023303"/>
    </source>
</evidence>
<dbReference type="Pfam" id="PF13855">
    <property type="entry name" value="LRR_8"/>
    <property type="match status" value="2"/>
</dbReference>
<dbReference type="GO" id="GO:0005886">
    <property type="term" value="C:plasma membrane"/>
    <property type="evidence" value="ECO:0007669"/>
    <property type="project" value="UniProtKB-SubCell"/>
</dbReference>
<feature type="disulfide bond" evidence="13">
    <location>
        <begin position="54"/>
        <end position="69"/>
    </location>
</feature>
<protein>
    <submittedName>
        <fullName evidence="15">Uncharacterized protein</fullName>
    </submittedName>
</protein>
<dbReference type="SMART" id="SM00192">
    <property type="entry name" value="LDLa"/>
    <property type="match status" value="1"/>
</dbReference>
<dbReference type="PROSITE" id="PS50068">
    <property type="entry name" value="LDLRA_2"/>
    <property type="match status" value="1"/>
</dbReference>
<dbReference type="InParanoid" id="A0A7M7Q6W8"/>
<comment type="subcellular location">
    <subcellularLocation>
        <location evidence="1">Cell membrane</location>
        <topology evidence="1">Single-pass membrane protein</topology>
    </subcellularLocation>
</comment>
<dbReference type="InterPro" id="IPR002172">
    <property type="entry name" value="LDrepeatLR_classA_rpt"/>
</dbReference>
<keyword evidence="8 14" id="KW-1133">Transmembrane helix</keyword>
<dbReference type="PANTHER" id="PTHR46473:SF10">
    <property type="entry name" value="LD45603P-RELATED"/>
    <property type="match status" value="1"/>
</dbReference>
<dbReference type="PROSITE" id="PS01209">
    <property type="entry name" value="LDLRA_1"/>
    <property type="match status" value="1"/>
</dbReference>
<keyword evidence="16" id="KW-1185">Reference proteome</keyword>
<feature type="transmembrane region" description="Helical" evidence="14">
    <location>
        <begin position="7"/>
        <end position="27"/>
    </location>
</feature>
<keyword evidence="12" id="KW-0407">Ion channel</keyword>
<evidence type="ECO:0000256" key="1">
    <source>
        <dbReference type="ARBA" id="ARBA00004162"/>
    </source>
</evidence>
<dbReference type="Pfam" id="PF00057">
    <property type="entry name" value="Ldl_recept_a"/>
    <property type="match status" value="1"/>
</dbReference>
<dbReference type="SMR" id="A0A7M7Q6W8"/>
<sequence length="332" mass="38413">MRYKQIATIGAVLIATLVLLAAFMYYFNQGISNCPKGTFPCQNNTKCITHRNMCNNMKDCPGGEDENDCFDSYNNFWESLFPNWTTCLNDSDNEIQDYINCKYFNCTLICEKFIGPKIPEIFAKKNILTMTFRTSSLPILKEDFFRDYPNLRNELYLMGNQIQYLEHGVFSNQKYLLWLGLSDNKIEKLTEGHFIGLHSLETLVIENNKIHTLDLRDLRNSASLKVLELSRNLLTLSNLSIPHLPVLRELNLNENQLELITADFFAGLPALEELNLEYNLIQKISPFAFQNLHRLTVLNLMNNRITRIPLGLFNPVQSLSSLYRRLNEDLGF</sequence>
<evidence type="ECO:0000256" key="10">
    <source>
        <dbReference type="ARBA" id="ARBA00023136"/>
    </source>
</evidence>
<evidence type="ECO:0000256" key="5">
    <source>
        <dbReference type="ARBA" id="ARBA00022692"/>
    </source>
</evidence>
<dbReference type="Gene3D" id="4.10.400.10">
    <property type="entry name" value="Low-density Lipoprotein Receptor"/>
    <property type="match status" value="1"/>
</dbReference>
<dbReference type="SUPFAM" id="SSF52058">
    <property type="entry name" value="L domain-like"/>
    <property type="match status" value="1"/>
</dbReference>
<dbReference type="SUPFAM" id="SSF57424">
    <property type="entry name" value="LDL receptor-like module"/>
    <property type="match status" value="1"/>
</dbReference>
<name>A0A7M7Q6W8_NASVI</name>
<dbReference type="SMART" id="SM00369">
    <property type="entry name" value="LRR_TYP"/>
    <property type="match status" value="5"/>
</dbReference>
<comment type="caution">
    <text evidence="13">Lacks conserved residue(s) required for the propagation of feature annotation.</text>
</comment>
<dbReference type="InterPro" id="IPR032675">
    <property type="entry name" value="LRR_dom_sf"/>
</dbReference>
<dbReference type="CDD" id="cd00112">
    <property type="entry name" value="LDLa"/>
    <property type="match status" value="1"/>
</dbReference>
<evidence type="ECO:0000313" key="16">
    <source>
        <dbReference type="Proteomes" id="UP000002358"/>
    </source>
</evidence>
<evidence type="ECO:0000256" key="14">
    <source>
        <dbReference type="SAM" id="Phobius"/>
    </source>
</evidence>
<reference evidence="15" key="1">
    <citation type="submission" date="2021-01" db="UniProtKB">
        <authorList>
            <consortium name="EnsemblMetazoa"/>
        </authorList>
    </citation>
    <scope>IDENTIFICATION</scope>
</reference>
<keyword evidence="7" id="KW-0677">Repeat</keyword>
<keyword evidence="3" id="KW-1003">Cell membrane</keyword>
<dbReference type="Proteomes" id="UP000002358">
    <property type="component" value="Chromosome 3"/>
</dbReference>
<evidence type="ECO:0000256" key="13">
    <source>
        <dbReference type="PROSITE-ProRule" id="PRU00124"/>
    </source>
</evidence>
<dbReference type="AlphaFoldDB" id="A0A7M7Q6W8"/>
<dbReference type="InterPro" id="IPR001611">
    <property type="entry name" value="Leu-rich_rpt"/>
</dbReference>
<dbReference type="InterPro" id="IPR023415">
    <property type="entry name" value="LDLR_class-A_CS"/>
</dbReference>
<keyword evidence="11 13" id="KW-1015">Disulfide bond</keyword>
<evidence type="ECO:0000256" key="7">
    <source>
        <dbReference type="ARBA" id="ARBA00022737"/>
    </source>
</evidence>
<keyword evidence="6" id="KW-0732">Signal</keyword>
<keyword evidence="5 14" id="KW-0812">Transmembrane</keyword>
<evidence type="ECO:0000256" key="6">
    <source>
        <dbReference type="ARBA" id="ARBA00022729"/>
    </source>
</evidence>
<keyword evidence="2" id="KW-0813">Transport</keyword>
<evidence type="ECO:0000256" key="9">
    <source>
        <dbReference type="ARBA" id="ARBA00023065"/>
    </source>
</evidence>